<proteinExistence type="predicted"/>
<dbReference type="PANTHER" id="PTHR12526">
    <property type="entry name" value="GLYCOSYLTRANSFERASE"/>
    <property type="match status" value="1"/>
</dbReference>
<sequence>MKIIHYIPSIDRTSGGTTAYMQLLANELGKLVELHIVSHVSNNPVNIGNCQVHYIPTFNQYRKMKRQWLFLLNEINPDIVHINCCWMPGCALTQKWSQELNYKIVLTPHGMLEPWIIKRHYWTRKIPALLLYQKNAIIKANYLHATANSEKENLLKIGYNKNIEIIANGIEIEKITLKTSWKRRKKILFLSRIHVKKGINFLIESIALLKNDLKDYVINIAGEGDENYINELKQLTIQLGIANYIHFIGGVYGEQKWKLFKEADLFILPTHSENFGIVVAEALACGTPVITTQGTPWKELESNHCGWWTAIGTEATTKALKDFLQQTETQLEQMGRNGRKLVEEKYSSQKMAYDMVNLYRKILEQ</sequence>
<keyword evidence="3" id="KW-0808">Transferase</keyword>
<dbReference type="EC" id="2.4.-.-" evidence="4"/>
<dbReference type="Proteomes" id="UP001055104">
    <property type="component" value="Unassembled WGS sequence"/>
</dbReference>
<evidence type="ECO:0000313" key="5">
    <source>
        <dbReference type="Proteomes" id="UP001055104"/>
    </source>
</evidence>
<dbReference type="PANTHER" id="PTHR12526:SF637">
    <property type="entry name" value="GLYCOSYLTRANSFERASE EPSF-RELATED"/>
    <property type="match status" value="1"/>
</dbReference>
<dbReference type="Pfam" id="PF00534">
    <property type="entry name" value="Glycos_transf_1"/>
    <property type="match status" value="1"/>
</dbReference>
<dbReference type="Gene3D" id="3.40.50.2000">
    <property type="entry name" value="Glycogen Phosphorylase B"/>
    <property type="match status" value="2"/>
</dbReference>
<dbReference type="SUPFAM" id="SSF53756">
    <property type="entry name" value="UDP-Glycosyltransferase/glycogen phosphorylase"/>
    <property type="match status" value="1"/>
</dbReference>
<feature type="domain" description="Glycosyl transferase family 1" evidence="1">
    <location>
        <begin position="182"/>
        <end position="340"/>
    </location>
</feature>
<dbReference type="InterPro" id="IPR001296">
    <property type="entry name" value="Glyco_trans_1"/>
</dbReference>
<name>A0A076IKE8_9BACT</name>
<comment type="caution">
    <text evidence="3">The sequence shown here is derived from an EMBL/GenBank/DDBJ whole genome shotgun (WGS) entry which is preliminary data.</text>
</comment>
<evidence type="ECO:0000259" key="1">
    <source>
        <dbReference type="Pfam" id="PF00534"/>
    </source>
</evidence>
<dbReference type="InterPro" id="IPR028098">
    <property type="entry name" value="Glyco_trans_4-like_N"/>
</dbReference>
<evidence type="ECO:0000313" key="4">
    <source>
        <dbReference type="EMBL" id="MDU0270070.1"/>
    </source>
</evidence>
<dbReference type="GO" id="GO:0016757">
    <property type="term" value="F:glycosyltransferase activity"/>
    <property type="evidence" value="ECO:0007669"/>
    <property type="project" value="UniProtKB-KW"/>
</dbReference>
<dbReference type="eggNOG" id="COG0438">
    <property type="taxonomic scope" value="Bacteria"/>
</dbReference>
<dbReference type="RefSeq" id="WP_038609154.1">
    <property type="nucleotide sequence ID" value="NZ_BAABZF010000001.1"/>
</dbReference>
<dbReference type="KEGG" id="bdo:EL88_06275"/>
<dbReference type="AlphaFoldDB" id="A0A076IKE8"/>
<feature type="domain" description="Glycosyltransferase subfamily 4-like N-terminal" evidence="2">
    <location>
        <begin position="15"/>
        <end position="173"/>
    </location>
</feature>
<evidence type="ECO:0000313" key="3">
    <source>
        <dbReference type="EMBL" id="GKH82081.1"/>
    </source>
</evidence>
<reference evidence="3" key="1">
    <citation type="submission" date="2022-01" db="EMBL/GenBank/DDBJ databases">
        <title>Novel bile acid biosynthetic pathways are enriched in the microbiome of centenarians.</title>
        <authorList>
            <person name="Sato Y."/>
            <person name="Atarashi K."/>
            <person name="Plichta R.D."/>
            <person name="Arai Y."/>
            <person name="Sasajima S."/>
            <person name="Kearney M.S."/>
            <person name="Suda W."/>
            <person name="Takeshita K."/>
            <person name="Sasaki T."/>
            <person name="Okamoto S."/>
            <person name="Skelly N.A."/>
            <person name="Okamura Y."/>
            <person name="Vlamakis H."/>
            <person name="Li Y."/>
            <person name="Tanoue T."/>
            <person name="Takei H."/>
            <person name="Nittono H."/>
            <person name="Narushima S."/>
            <person name="Irie J."/>
            <person name="Itoh H."/>
            <person name="Moriya K."/>
            <person name="Sugiura Y."/>
            <person name="Suematsu M."/>
            <person name="Moritoki N."/>
            <person name="Shibata S."/>
            <person name="Littman R.D."/>
            <person name="Fischbach A.M."/>
            <person name="Uwamino Y."/>
            <person name="Inoue T."/>
            <person name="Honda A."/>
            <person name="Hattori M."/>
            <person name="Murai T."/>
            <person name="Xavier J.R."/>
            <person name="Hirose N."/>
            <person name="Honda K."/>
        </authorList>
    </citation>
    <scope>NUCLEOTIDE SEQUENCE</scope>
    <source>
        <strain evidence="3">CE91-St7</strain>
    </source>
</reference>
<dbReference type="Pfam" id="PF13439">
    <property type="entry name" value="Glyco_transf_4"/>
    <property type="match status" value="1"/>
</dbReference>
<evidence type="ECO:0000259" key="2">
    <source>
        <dbReference type="Pfam" id="PF13439"/>
    </source>
</evidence>
<dbReference type="Proteomes" id="UP001181086">
    <property type="component" value="Unassembled WGS sequence"/>
</dbReference>
<keyword evidence="4" id="KW-0328">Glycosyltransferase</keyword>
<dbReference type="EMBL" id="BQOB01000001">
    <property type="protein sequence ID" value="GKH82081.1"/>
    <property type="molecule type" value="Genomic_DNA"/>
</dbReference>
<dbReference type="EMBL" id="JAWDEV010000007">
    <property type="protein sequence ID" value="MDU0270070.1"/>
    <property type="molecule type" value="Genomic_DNA"/>
</dbReference>
<gene>
    <name evidence="3" type="ORF">CE91St7_29650</name>
    <name evidence="4" type="ORF">RVH45_09175</name>
</gene>
<organism evidence="3 5">
    <name type="scientific">Phocaeicola dorei</name>
    <dbReference type="NCBI Taxonomy" id="357276"/>
    <lineage>
        <taxon>Bacteria</taxon>
        <taxon>Pseudomonadati</taxon>
        <taxon>Bacteroidota</taxon>
        <taxon>Bacteroidia</taxon>
        <taxon>Bacteroidales</taxon>
        <taxon>Bacteroidaceae</taxon>
        <taxon>Phocaeicola</taxon>
    </lineage>
</organism>
<reference evidence="4" key="2">
    <citation type="submission" date="2023-10" db="EMBL/GenBank/DDBJ databases">
        <title>Genome of Potential pathogenic bacteria in Crohn's disease.</title>
        <authorList>
            <person name="Rodriguez-Palacios A."/>
        </authorList>
    </citation>
    <scope>NUCLEOTIDE SEQUENCE</scope>
    <source>
        <strain evidence="4">CavFT-hAR62</strain>
    </source>
</reference>
<accession>A0A076IKE8</accession>
<protein>
    <submittedName>
        <fullName evidence="3">Glycosyl transferase family 1</fullName>
    </submittedName>
    <submittedName>
        <fullName evidence="4">Glycosyltransferase</fullName>
        <ecNumber evidence="4">2.4.-.-</ecNumber>
    </submittedName>
</protein>